<accession>A0AAU9MC37</accession>
<keyword evidence="1" id="KW-1133">Transmembrane helix</keyword>
<evidence type="ECO:0000313" key="3">
    <source>
        <dbReference type="Proteomes" id="UP001157418"/>
    </source>
</evidence>
<gene>
    <name evidence="2" type="ORF">LVIROSA_LOCUS10384</name>
</gene>
<organism evidence="2 3">
    <name type="scientific">Lactuca virosa</name>
    <dbReference type="NCBI Taxonomy" id="75947"/>
    <lineage>
        <taxon>Eukaryota</taxon>
        <taxon>Viridiplantae</taxon>
        <taxon>Streptophyta</taxon>
        <taxon>Embryophyta</taxon>
        <taxon>Tracheophyta</taxon>
        <taxon>Spermatophyta</taxon>
        <taxon>Magnoliopsida</taxon>
        <taxon>eudicotyledons</taxon>
        <taxon>Gunneridae</taxon>
        <taxon>Pentapetalae</taxon>
        <taxon>asterids</taxon>
        <taxon>campanulids</taxon>
        <taxon>Asterales</taxon>
        <taxon>Asteraceae</taxon>
        <taxon>Cichorioideae</taxon>
        <taxon>Cichorieae</taxon>
        <taxon>Lactucinae</taxon>
        <taxon>Lactuca</taxon>
    </lineage>
</organism>
<dbReference type="PANTHER" id="PTHR33390:SF1">
    <property type="entry name" value="STRESS UP-REGULATED NOD 19 PROTEIN"/>
    <property type="match status" value="1"/>
</dbReference>
<protein>
    <recommendedName>
        <fullName evidence="4">Stress up-regulated Nod 19</fullName>
    </recommendedName>
</protein>
<feature type="transmembrane region" description="Helical" evidence="1">
    <location>
        <begin position="440"/>
        <end position="460"/>
    </location>
</feature>
<reference evidence="2 3" key="1">
    <citation type="submission" date="2022-01" db="EMBL/GenBank/DDBJ databases">
        <authorList>
            <person name="Xiong W."/>
            <person name="Schranz E."/>
        </authorList>
    </citation>
    <scope>NUCLEOTIDE SEQUENCE [LARGE SCALE GENOMIC DNA]</scope>
</reference>
<evidence type="ECO:0008006" key="4">
    <source>
        <dbReference type="Google" id="ProtNLM"/>
    </source>
</evidence>
<dbReference type="InterPro" id="IPR011692">
    <property type="entry name" value="Stress_up-reg_Nod19"/>
</dbReference>
<dbReference type="Pfam" id="PF07712">
    <property type="entry name" value="SURNod19"/>
    <property type="match status" value="1"/>
</dbReference>
<evidence type="ECO:0000256" key="1">
    <source>
        <dbReference type="SAM" id="Phobius"/>
    </source>
</evidence>
<dbReference type="EMBL" id="CAKMRJ010001112">
    <property type="protein sequence ID" value="CAH1423091.1"/>
    <property type="molecule type" value="Genomic_DNA"/>
</dbReference>
<evidence type="ECO:0000313" key="2">
    <source>
        <dbReference type="EMBL" id="CAH1423091.1"/>
    </source>
</evidence>
<comment type="caution">
    <text evidence="2">The sequence shown here is derived from an EMBL/GenBank/DDBJ whole genome shotgun (WGS) entry which is preliminary data.</text>
</comment>
<dbReference type="AlphaFoldDB" id="A0AAU9MC37"/>
<keyword evidence="1" id="KW-0472">Membrane</keyword>
<name>A0AAU9MC37_9ASTR</name>
<keyword evidence="1" id="KW-0812">Transmembrane</keyword>
<dbReference type="Proteomes" id="UP001157418">
    <property type="component" value="Unassembled WGS sequence"/>
</dbReference>
<proteinExistence type="predicted"/>
<sequence length="475" mass="52573">MSINEGRRQVVKFRGFHQIFSGTMSRGTKDLVFLLAIALLSICAQQSVGRVTLENGVKSKVYLSPQITQHPGSVSNKFYYNIEFPKGHIAIKSFNAEVVDEEGNPVSLQETYLHHWVAARYYQRKGIKSPKYNSNIGSHQSDFLAAGNAGVCNIESGLSQFFGLGSETRKTSTHVPDPYGIEVGNPLEVPDGYEEKWVLNVHAIDTRGVVDAIGCTECRCNLYNVTKDEYGQPLDPNYLGGLYCCYDETQCKVKNGVQSVKRNLYMKYTVEWVDWSDSIIPVKIYIFDVTDTWQNTGIHDCSIEFDVEHSITNDYTSTRRSNASFPISGDVVYGVAHLHSGGIGSALYGEDGRVICSSRAIYGEGNEAGDEAGYIVGMTTCYPKPGSMKIAKGEVLTLESNYSSQKNHIGVMGLFYILVADSSTTLDSPVQIHQESKVPIFFWGVAVFGLAIFAAVVVAYRRQRQSKDGYQFIAT</sequence>
<dbReference type="PANTHER" id="PTHR33390">
    <property type="entry name" value="STRESS UP-REGULATED NOD 19 PROTEIN"/>
    <property type="match status" value="1"/>
</dbReference>
<keyword evidence="3" id="KW-1185">Reference proteome</keyword>